<reference evidence="1 3" key="1">
    <citation type="journal article" date="2020" name="Stud. Mycol.">
        <title>101 Dothideomycetes genomes: a test case for predicting lifestyles and emergence of pathogens.</title>
        <authorList>
            <person name="Haridas S."/>
            <person name="Albert R."/>
            <person name="Binder M."/>
            <person name="Bloem J."/>
            <person name="Labutti K."/>
            <person name="Salamov A."/>
            <person name="Andreopoulos B."/>
            <person name="Baker S."/>
            <person name="Barry K."/>
            <person name="Bills G."/>
            <person name="Bluhm B."/>
            <person name="Cannon C."/>
            <person name="Castanera R."/>
            <person name="Culley D."/>
            <person name="Daum C."/>
            <person name="Ezra D."/>
            <person name="Gonzalez J."/>
            <person name="Henrissat B."/>
            <person name="Kuo A."/>
            <person name="Liang C."/>
            <person name="Lipzen A."/>
            <person name="Lutzoni F."/>
            <person name="Magnuson J."/>
            <person name="Mondo S."/>
            <person name="Nolan M."/>
            <person name="Ohm R."/>
            <person name="Pangilinan J."/>
            <person name="Park H.-J."/>
            <person name="Ramirez L."/>
            <person name="Alfaro M."/>
            <person name="Sun H."/>
            <person name="Tritt A."/>
            <person name="Yoshinaga Y."/>
            <person name="Zwiers L.-H."/>
            <person name="Turgeon B."/>
            <person name="Goodwin S."/>
            <person name="Spatafora J."/>
            <person name="Crous P."/>
            <person name="Grigoriev I."/>
        </authorList>
    </citation>
    <scope>NUCLEOTIDE SEQUENCE</scope>
    <source>
        <strain evidence="1 3">CBS 304.34</strain>
    </source>
</reference>
<reference evidence="3" key="2">
    <citation type="submission" date="2020-04" db="EMBL/GenBank/DDBJ databases">
        <authorList>
            <consortium name="NCBI Genome Project"/>
        </authorList>
    </citation>
    <scope>NUCLEOTIDE SEQUENCE</scope>
    <source>
        <strain evidence="3">CBS 304.34</strain>
    </source>
</reference>
<name>A0A6A6YIS4_9PEZI</name>
<dbReference type="OrthoDB" id="8300194at2759"/>
<keyword evidence="2" id="KW-1185">Reference proteome</keyword>
<dbReference type="Proteomes" id="UP000504636">
    <property type="component" value="Unplaced"/>
</dbReference>
<evidence type="ECO:0000313" key="3">
    <source>
        <dbReference type="RefSeq" id="XP_033574791.1"/>
    </source>
</evidence>
<evidence type="ECO:0000313" key="2">
    <source>
        <dbReference type="Proteomes" id="UP000504636"/>
    </source>
</evidence>
<dbReference type="RefSeq" id="XP_033574791.1">
    <property type="nucleotide sequence ID" value="XM_033720390.1"/>
</dbReference>
<protein>
    <recommendedName>
        <fullName evidence="4">Aminoglycoside phosphotransferase domain-containing protein</fullName>
    </recommendedName>
</protein>
<dbReference type="InterPro" id="IPR011009">
    <property type="entry name" value="Kinase-like_dom_sf"/>
</dbReference>
<dbReference type="EMBL" id="MU003704">
    <property type="protein sequence ID" value="KAF2807827.1"/>
    <property type="molecule type" value="Genomic_DNA"/>
</dbReference>
<dbReference type="PANTHER" id="PTHR21310">
    <property type="entry name" value="AMINOGLYCOSIDE PHOSPHOTRANSFERASE-RELATED-RELATED"/>
    <property type="match status" value="1"/>
</dbReference>
<sequence>MQFVAQHTSIPVPTVHCAFTRKGQTYIVMERIDGDTVANVWRFCSEKSKEAILGQAKKMIEELRTIHPPKGAGVANVDGSAIYDCRLPHRLRHGPFQNIPDFHRYCGMG</sequence>
<gene>
    <name evidence="1 3" type="ORF">BDZ99DRAFT_464738</name>
</gene>
<dbReference type="PANTHER" id="PTHR21310:SF55">
    <property type="entry name" value="AMINOGLYCOSIDE PHOSPHOTRANSFERASE DOMAIN-CONTAINING PROTEIN"/>
    <property type="match status" value="1"/>
</dbReference>
<organism evidence="1">
    <name type="scientific">Mytilinidion resinicola</name>
    <dbReference type="NCBI Taxonomy" id="574789"/>
    <lineage>
        <taxon>Eukaryota</taxon>
        <taxon>Fungi</taxon>
        <taxon>Dikarya</taxon>
        <taxon>Ascomycota</taxon>
        <taxon>Pezizomycotina</taxon>
        <taxon>Dothideomycetes</taxon>
        <taxon>Pleosporomycetidae</taxon>
        <taxon>Mytilinidiales</taxon>
        <taxon>Mytilinidiaceae</taxon>
        <taxon>Mytilinidion</taxon>
    </lineage>
</organism>
<dbReference type="AlphaFoldDB" id="A0A6A6YIS4"/>
<dbReference type="SUPFAM" id="SSF56112">
    <property type="entry name" value="Protein kinase-like (PK-like)"/>
    <property type="match status" value="1"/>
</dbReference>
<reference evidence="3" key="3">
    <citation type="submission" date="2025-04" db="UniProtKB">
        <authorList>
            <consortium name="RefSeq"/>
        </authorList>
    </citation>
    <scope>IDENTIFICATION</scope>
    <source>
        <strain evidence="3">CBS 304.34</strain>
    </source>
</reference>
<evidence type="ECO:0000313" key="1">
    <source>
        <dbReference type="EMBL" id="KAF2807827.1"/>
    </source>
</evidence>
<proteinExistence type="predicted"/>
<evidence type="ECO:0008006" key="4">
    <source>
        <dbReference type="Google" id="ProtNLM"/>
    </source>
</evidence>
<dbReference type="InterPro" id="IPR051678">
    <property type="entry name" value="AGP_Transferase"/>
</dbReference>
<accession>A0A6A6YIS4</accession>
<dbReference type="GeneID" id="54461283"/>